<dbReference type="EMBL" id="LNZB01000015">
    <property type="protein sequence ID" value="KTD82433.1"/>
    <property type="molecule type" value="Genomic_DNA"/>
</dbReference>
<organism evidence="3 4">
    <name type="scientific">Legionella waltersii</name>
    <dbReference type="NCBI Taxonomy" id="66969"/>
    <lineage>
        <taxon>Bacteria</taxon>
        <taxon>Pseudomonadati</taxon>
        <taxon>Pseudomonadota</taxon>
        <taxon>Gammaproteobacteria</taxon>
        <taxon>Legionellales</taxon>
        <taxon>Legionellaceae</taxon>
        <taxon>Legionella</taxon>
    </lineage>
</organism>
<reference evidence="3 4" key="1">
    <citation type="submission" date="2015-11" db="EMBL/GenBank/DDBJ databases">
        <title>Genomic analysis of 38 Legionella species identifies large and diverse effector repertoires.</title>
        <authorList>
            <person name="Burstein D."/>
            <person name="Amaro F."/>
            <person name="Zusman T."/>
            <person name="Lifshitz Z."/>
            <person name="Cohen O."/>
            <person name="Gilbert J.A."/>
            <person name="Pupko T."/>
            <person name="Shuman H.A."/>
            <person name="Segal G."/>
        </authorList>
    </citation>
    <scope>NUCLEOTIDE SEQUENCE [LARGE SCALE GENOMIC DNA]</scope>
    <source>
        <strain evidence="3 4">ATCC 51914</strain>
    </source>
</reference>
<dbReference type="PATRIC" id="fig|66969.6.peg.986"/>
<evidence type="ECO:0000313" key="3">
    <source>
        <dbReference type="EMBL" id="KTD82433.1"/>
    </source>
</evidence>
<evidence type="ECO:0008006" key="5">
    <source>
        <dbReference type="Google" id="ProtNLM"/>
    </source>
</evidence>
<sequence length="52" mass="5615">MGFLKLLNKLSTVCLLLMFLSSCSASTEPTKTSNDTPKSPGGGYRPHGHPRH</sequence>
<dbReference type="Proteomes" id="UP000054729">
    <property type="component" value="Unassembled WGS sequence"/>
</dbReference>
<evidence type="ECO:0000256" key="1">
    <source>
        <dbReference type="SAM" id="MobiDB-lite"/>
    </source>
</evidence>
<accession>A0A0W1AM84</accession>
<dbReference type="RefSeq" id="WP_157066262.1">
    <property type="nucleotide sequence ID" value="NZ_CAAAIQ010000009.1"/>
</dbReference>
<keyword evidence="4" id="KW-1185">Reference proteome</keyword>
<comment type="caution">
    <text evidence="3">The sequence shown here is derived from an EMBL/GenBank/DDBJ whole genome shotgun (WGS) entry which is preliminary data.</text>
</comment>
<feature type="chain" id="PRO_5006919917" description="Lipoprotein" evidence="2">
    <location>
        <begin position="26"/>
        <end position="52"/>
    </location>
</feature>
<name>A0A0W1AM84_9GAMM</name>
<dbReference type="PROSITE" id="PS51257">
    <property type="entry name" value="PROKAR_LIPOPROTEIN"/>
    <property type="match status" value="1"/>
</dbReference>
<proteinExistence type="predicted"/>
<dbReference type="AlphaFoldDB" id="A0A0W1AM84"/>
<feature type="region of interest" description="Disordered" evidence="1">
    <location>
        <begin position="25"/>
        <end position="52"/>
    </location>
</feature>
<feature type="signal peptide" evidence="2">
    <location>
        <begin position="1"/>
        <end position="25"/>
    </location>
</feature>
<protein>
    <recommendedName>
        <fullName evidence="5">Lipoprotein</fullName>
    </recommendedName>
</protein>
<evidence type="ECO:0000313" key="4">
    <source>
        <dbReference type="Proteomes" id="UP000054729"/>
    </source>
</evidence>
<keyword evidence="2" id="KW-0732">Signal</keyword>
<gene>
    <name evidence="3" type="ORF">Lwal_0910</name>
</gene>
<feature type="compositionally biased region" description="Polar residues" evidence="1">
    <location>
        <begin position="25"/>
        <end position="37"/>
    </location>
</feature>
<dbReference type="STRING" id="66969.Lwal_0910"/>
<evidence type="ECO:0000256" key="2">
    <source>
        <dbReference type="SAM" id="SignalP"/>
    </source>
</evidence>